<sequence>MAHHKMQNHFYDIIIIGAGGAG</sequence>
<evidence type="ECO:0000313" key="1">
    <source>
        <dbReference type="EMBL" id="SVE51735.1"/>
    </source>
</evidence>
<organism evidence="1">
    <name type="scientific">marine metagenome</name>
    <dbReference type="NCBI Taxonomy" id="408172"/>
    <lineage>
        <taxon>unclassified sequences</taxon>
        <taxon>metagenomes</taxon>
        <taxon>ecological metagenomes</taxon>
    </lineage>
</organism>
<name>A0A383E5S9_9ZZZZ</name>
<dbReference type="AlphaFoldDB" id="A0A383E5S9"/>
<accession>A0A383E5S9</accession>
<gene>
    <name evidence="1" type="ORF">METZ01_LOCUS504589</name>
</gene>
<dbReference type="EMBL" id="UINC01222800">
    <property type="protein sequence ID" value="SVE51735.1"/>
    <property type="molecule type" value="Genomic_DNA"/>
</dbReference>
<protein>
    <submittedName>
        <fullName evidence="1">Uncharacterized protein</fullName>
    </submittedName>
</protein>
<feature type="non-terminal residue" evidence="1">
    <location>
        <position position="22"/>
    </location>
</feature>
<proteinExistence type="predicted"/>
<reference evidence="1" key="1">
    <citation type="submission" date="2018-05" db="EMBL/GenBank/DDBJ databases">
        <authorList>
            <person name="Lanie J.A."/>
            <person name="Ng W.-L."/>
            <person name="Kazmierczak K.M."/>
            <person name="Andrzejewski T.M."/>
            <person name="Davidsen T.M."/>
            <person name="Wayne K.J."/>
            <person name="Tettelin H."/>
            <person name="Glass J.I."/>
            <person name="Rusch D."/>
            <person name="Podicherti R."/>
            <person name="Tsui H.-C.T."/>
            <person name="Winkler M.E."/>
        </authorList>
    </citation>
    <scope>NUCLEOTIDE SEQUENCE</scope>
</reference>